<reference evidence="2 3" key="1">
    <citation type="submission" date="2011-04" db="EMBL/GenBank/DDBJ databases">
        <authorList>
            <person name="Muzny D."/>
            <person name="Qin X."/>
            <person name="Deng J."/>
            <person name="Jiang H."/>
            <person name="Liu Y."/>
            <person name="Qu J."/>
            <person name="Song X.-Z."/>
            <person name="Zhang L."/>
            <person name="Thornton R."/>
            <person name="Coyle M."/>
            <person name="Francisco L."/>
            <person name="Jackson L."/>
            <person name="Javaid M."/>
            <person name="Korchina V."/>
            <person name="Kovar C."/>
            <person name="Mata R."/>
            <person name="Mathew T."/>
            <person name="Ngo R."/>
            <person name="Nguyen L."/>
            <person name="Nguyen N."/>
            <person name="Okwuonu G."/>
            <person name="Ongeri F."/>
            <person name="Pham C."/>
            <person name="Simmons D."/>
            <person name="Wilczek-Boney K."/>
            <person name="Hale W."/>
            <person name="Jakkamsetti A."/>
            <person name="Pham P."/>
            <person name="Ruth R."/>
            <person name="San Lucas F."/>
            <person name="Warren J."/>
            <person name="Zhang J."/>
            <person name="Zhao Z."/>
            <person name="Zhou C."/>
            <person name="Zhu D."/>
            <person name="Lee S."/>
            <person name="Bess C."/>
            <person name="Blankenburg K."/>
            <person name="Forbes L."/>
            <person name="Fu Q."/>
            <person name="Gubbala S."/>
            <person name="Hirani K."/>
            <person name="Jayaseelan J.C."/>
            <person name="Lara F."/>
            <person name="Munidasa M."/>
            <person name="Palculict T."/>
            <person name="Patil S."/>
            <person name="Pu L.-L."/>
            <person name="Saada N."/>
            <person name="Tang L."/>
            <person name="Weissenberger G."/>
            <person name="Zhu Y."/>
            <person name="Hemphill L."/>
            <person name="Shang Y."/>
            <person name="Youmans B."/>
            <person name="Ayvaz T."/>
            <person name="Ross M."/>
            <person name="Santibanez J."/>
            <person name="Aqrawi P."/>
            <person name="Gross S."/>
            <person name="Joshi V."/>
            <person name="Fowler G."/>
            <person name="Nazareth L."/>
            <person name="Reid J."/>
            <person name="Worley K."/>
            <person name="Petrosino J."/>
            <person name="Highlander S."/>
            <person name="Gibbs R."/>
        </authorList>
    </citation>
    <scope>NUCLEOTIDE SEQUENCE [LARGE SCALE GENOMIC DNA]</scope>
    <source>
        <strain evidence="2 3">ATCC 23330</strain>
    </source>
</reference>
<dbReference type="Proteomes" id="UP000004207">
    <property type="component" value="Unassembled WGS sequence"/>
</dbReference>
<keyword evidence="1" id="KW-0472">Membrane</keyword>
<protein>
    <submittedName>
        <fullName evidence="2">Uncharacterized protein</fullName>
    </submittedName>
</protein>
<comment type="caution">
    <text evidence="2">The sequence shown here is derived from an EMBL/GenBank/DDBJ whole genome shotgun (WGS) entry which is preliminary data.</text>
</comment>
<proteinExistence type="predicted"/>
<evidence type="ECO:0000313" key="2">
    <source>
        <dbReference type="EMBL" id="EGK11159.1"/>
    </source>
</evidence>
<keyword evidence="3" id="KW-1185">Reference proteome</keyword>
<keyword evidence="1" id="KW-0812">Transmembrane</keyword>
<evidence type="ECO:0000256" key="1">
    <source>
        <dbReference type="SAM" id="Phobius"/>
    </source>
</evidence>
<dbReference type="HOGENOM" id="CLU_2916429_0_0_4"/>
<keyword evidence="1" id="KW-1133">Transmembrane helix</keyword>
<name>F5S5I5_KINKI</name>
<feature type="transmembrane region" description="Helical" evidence="1">
    <location>
        <begin position="49"/>
        <end position="71"/>
    </location>
</feature>
<gene>
    <name evidence="2" type="ORF">HMPREF0476_0468</name>
</gene>
<accession>F5S5I5</accession>
<evidence type="ECO:0000313" key="3">
    <source>
        <dbReference type="Proteomes" id="UP000004207"/>
    </source>
</evidence>
<dbReference type="EMBL" id="AFHS01000014">
    <property type="protein sequence ID" value="EGK11159.1"/>
    <property type="molecule type" value="Genomic_DNA"/>
</dbReference>
<organism evidence="2 3">
    <name type="scientific">Kingella kingae ATCC 23330</name>
    <dbReference type="NCBI Taxonomy" id="887327"/>
    <lineage>
        <taxon>Bacteria</taxon>
        <taxon>Pseudomonadati</taxon>
        <taxon>Pseudomonadota</taxon>
        <taxon>Betaproteobacteria</taxon>
        <taxon>Neisseriales</taxon>
        <taxon>Neisseriaceae</taxon>
        <taxon>Kingella</taxon>
    </lineage>
</organism>
<dbReference type="AlphaFoldDB" id="F5S5I5"/>
<sequence>MHTKRLFKKRKIIMLDLLTGIGELLSSLYDAIQQMRQEWRTKKRISAVWLILFVLIVALLLLLAVLGIVVMQSR</sequence>